<feature type="region of interest" description="Disordered" evidence="1">
    <location>
        <begin position="1"/>
        <end position="30"/>
    </location>
</feature>
<dbReference type="Pfam" id="PF00069">
    <property type="entry name" value="Pkinase"/>
    <property type="match status" value="1"/>
</dbReference>
<dbReference type="Proteomes" id="UP000095284">
    <property type="component" value="Unplaced"/>
</dbReference>
<organism evidence="5 7">
    <name type="scientific">Bursaphelenchus xylophilus</name>
    <name type="common">Pinewood nematode worm</name>
    <name type="synonym">Aphelenchoides xylophilus</name>
    <dbReference type="NCBI Taxonomy" id="6326"/>
    <lineage>
        <taxon>Eukaryota</taxon>
        <taxon>Metazoa</taxon>
        <taxon>Ecdysozoa</taxon>
        <taxon>Nematoda</taxon>
        <taxon>Chromadorea</taxon>
        <taxon>Rhabditida</taxon>
        <taxon>Tylenchina</taxon>
        <taxon>Tylenchomorpha</taxon>
        <taxon>Aphelenchoidea</taxon>
        <taxon>Aphelenchoididae</taxon>
        <taxon>Bursaphelenchus</taxon>
    </lineage>
</organism>
<dbReference type="AlphaFoldDB" id="A0A1I7RQ23"/>
<dbReference type="SUPFAM" id="SSF56112">
    <property type="entry name" value="Protein kinase-like (PK-like)"/>
    <property type="match status" value="1"/>
</dbReference>
<reference evidence="4" key="2">
    <citation type="submission" date="2020-08" db="EMBL/GenBank/DDBJ databases">
        <authorList>
            <person name="Kikuchi T."/>
        </authorList>
    </citation>
    <scope>NUCLEOTIDE SEQUENCE</scope>
    <source>
        <strain evidence="3">Ka4C1</strain>
    </source>
</reference>
<dbReference type="SMR" id="A0A1I7RQ23"/>
<evidence type="ECO:0000313" key="4">
    <source>
        <dbReference type="EMBL" id="CAG9097024.1"/>
    </source>
</evidence>
<dbReference type="eggNOG" id="KOG1164">
    <property type="taxonomic scope" value="Eukaryota"/>
</dbReference>
<keyword evidence="6" id="KW-1185">Reference proteome</keyword>
<evidence type="ECO:0000313" key="3">
    <source>
        <dbReference type="EMBL" id="CAD5215321.1"/>
    </source>
</evidence>
<dbReference type="InterPro" id="IPR011009">
    <property type="entry name" value="Kinase-like_dom_sf"/>
</dbReference>
<feature type="domain" description="Protein kinase" evidence="2">
    <location>
        <begin position="45"/>
        <end position="322"/>
    </location>
</feature>
<dbReference type="InterPro" id="IPR050235">
    <property type="entry name" value="CK1_Ser-Thr_kinase"/>
</dbReference>
<reference evidence="7" key="1">
    <citation type="submission" date="2016-11" db="UniProtKB">
        <authorList>
            <consortium name="WormBaseParasite"/>
        </authorList>
    </citation>
    <scope>IDENTIFICATION</scope>
</reference>
<dbReference type="PANTHER" id="PTHR11909">
    <property type="entry name" value="CASEIN KINASE-RELATED"/>
    <property type="match status" value="1"/>
</dbReference>
<dbReference type="InterPro" id="IPR000719">
    <property type="entry name" value="Prot_kinase_dom"/>
</dbReference>
<feature type="region of interest" description="Disordered" evidence="1">
    <location>
        <begin position="349"/>
        <end position="371"/>
    </location>
</feature>
<dbReference type="Proteomes" id="UP000659654">
    <property type="component" value="Unassembled WGS sequence"/>
</dbReference>
<dbReference type="PROSITE" id="PS50011">
    <property type="entry name" value="PROTEIN_KINASE_DOM"/>
    <property type="match status" value="1"/>
</dbReference>
<dbReference type="SMART" id="SM00220">
    <property type="entry name" value="S_TKc"/>
    <property type="match status" value="1"/>
</dbReference>
<dbReference type="GO" id="GO:0004672">
    <property type="term" value="F:protein kinase activity"/>
    <property type="evidence" value="ECO:0007669"/>
    <property type="project" value="InterPro"/>
</dbReference>
<accession>A0A1I7RQ23</accession>
<evidence type="ECO:0000259" key="2">
    <source>
        <dbReference type="PROSITE" id="PS50011"/>
    </source>
</evidence>
<dbReference type="EMBL" id="CAJFDI010000002">
    <property type="protein sequence ID" value="CAD5215321.1"/>
    <property type="molecule type" value="Genomic_DNA"/>
</dbReference>
<evidence type="ECO:0000313" key="7">
    <source>
        <dbReference type="WBParaSite" id="BXY_0281400.1"/>
    </source>
</evidence>
<dbReference type="EMBL" id="CAJFCV020000002">
    <property type="protein sequence ID" value="CAG9097024.1"/>
    <property type="molecule type" value="Genomic_DNA"/>
</dbReference>
<sequence length="371" mass="42982">MSRPGESEESECQESSESQESLSDSSTETLPHPVFYKNEIICNKYRVLNELGKGGCGVVLSVVDIDTEGSSRPIYAAMKAETIDPKGRASQTIKVEAHVLRRLQNCDNFCRLFLCCRLDTSINIMVMSLVGKSLSWLRRHTEQQRFSISTSVRISLKCLEVIKELHRRGFLHRDIKASNFAIGAFPHDFRKIYLLDFGFARSYLMTENNQLKIRPPRKRAPYLGTDRYCSVNVHLRGEHGRVDDLWSFLFMLVEFILGKLPWKNIENKKLAKAKTHYIETFLKNCPMELWKFMRHLQKLKYDSRPDYNLLQNCLEEICHRKTFKTNDPFDWEDGGSQVNIINKAIEEDKNKSLDEMPSHLTTSESEIEVDS</sequence>
<evidence type="ECO:0000313" key="5">
    <source>
        <dbReference type="Proteomes" id="UP000095284"/>
    </source>
</evidence>
<evidence type="ECO:0000313" key="6">
    <source>
        <dbReference type="Proteomes" id="UP000659654"/>
    </source>
</evidence>
<dbReference type="WBParaSite" id="BXY_0281400.1">
    <property type="protein sequence ID" value="BXY_0281400.1"/>
    <property type="gene ID" value="BXY_0281400"/>
</dbReference>
<dbReference type="Proteomes" id="UP000582659">
    <property type="component" value="Unassembled WGS sequence"/>
</dbReference>
<dbReference type="OrthoDB" id="5979581at2759"/>
<protein>
    <submittedName>
        <fullName evidence="3">(pine wood nematode) hypothetical protein</fullName>
    </submittedName>
    <submittedName>
        <fullName evidence="7">Protein kinase domain-containing protein</fullName>
    </submittedName>
</protein>
<name>A0A1I7RQ23_BURXY</name>
<feature type="compositionally biased region" description="Low complexity" evidence="1">
    <location>
        <begin position="15"/>
        <end position="30"/>
    </location>
</feature>
<gene>
    <name evidence="3" type="ORF">BXYJ_LOCUS3971</name>
</gene>
<dbReference type="GO" id="GO:0005524">
    <property type="term" value="F:ATP binding"/>
    <property type="evidence" value="ECO:0007669"/>
    <property type="project" value="InterPro"/>
</dbReference>
<proteinExistence type="predicted"/>
<dbReference type="Gene3D" id="1.10.510.10">
    <property type="entry name" value="Transferase(Phosphotransferase) domain 1"/>
    <property type="match status" value="1"/>
</dbReference>
<evidence type="ECO:0000256" key="1">
    <source>
        <dbReference type="SAM" id="MobiDB-lite"/>
    </source>
</evidence>